<dbReference type="InterPro" id="IPR051200">
    <property type="entry name" value="Host-pathogen_enzymatic-act"/>
</dbReference>
<keyword evidence="3" id="KW-0067">ATP-binding</keyword>
<protein>
    <submittedName>
        <fullName evidence="3">ATP-binding protein</fullName>
    </submittedName>
</protein>
<feature type="signal peptide" evidence="2">
    <location>
        <begin position="1"/>
        <end position="20"/>
    </location>
</feature>
<organism evidence="3 4">
    <name type="scientific">Falsigemmobacter faecalis</name>
    <dbReference type="NCBI Taxonomy" id="2488730"/>
    <lineage>
        <taxon>Bacteria</taxon>
        <taxon>Pseudomonadati</taxon>
        <taxon>Pseudomonadota</taxon>
        <taxon>Alphaproteobacteria</taxon>
        <taxon>Rhodobacterales</taxon>
        <taxon>Paracoccaceae</taxon>
        <taxon>Falsigemmobacter</taxon>
    </lineage>
</organism>
<dbReference type="InterPro" id="IPR015943">
    <property type="entry name" value="WD40/YVTN_repeat-like_dom_sf"/>
</dbReference>
<dbReference type="Proteomes" id="UP000282125">
    <property type="component" value="Unassembled WGS sequence"/>
</dbReference>
<gene>
    <name evidence="3" type="ORF">EG244_06590</name>
</gene>
<dbReference type="InterPro" id="IPR011048">
    <property type="entry name" value="Haem_d1_sf"/>
</dbReference>
<dbReference type="EMBL" id="RRAZ01000007">
    <property type="protein sequence ID" value="RRH76419.1"/>
    <property type="molecule type" value="Genomic_DNA"/>
</dbReference>
<reference evidence="3 4" key="1">
    <citation type="submission" date="2018-11" db="EMBL/GenBank/DDBJ databases">
        <title>Gemmobacter sp. nov., YIM 102744-1 draft genome.</title>
        <authorList>
            <person name="Li G."/>
            <person name="Jiang Y."/>
        </authorList>
    </citation>
    <scope>NUCLEOTIDE SEQUENCE [LARGE SCALE GENOMIC DNA]</scope>
    <source>
        <strain evidence="3 4">YIM 102744-1</strain>
    </source>
</reference>
<keyword evidence="3" id="KW-0547">Nucleotide-binding</keyword>
<keyword evidence="2" id="KW-0732">Signal</keyword>
<dbReference type="RefSeq" id="WP_124964222.1">
    <property type="nucleotide sequence ID" value="NZ_RRAZ01000007.1"/>
</dbReference>
<evidence type="ECO:0000256" key="1">
    <source>
        <dbReference type="SAM" id="MobiDB-lite"/>
    </source>
</evidence>
<feature type="chain" id="PRO_5018250862" evidence="2">
    <location>
        <begin position="21"/>
        <end position="471"/>
    </location>
</feature>
<evidence type="ECO:0000313" key="3">
    <source>
        <dbReference type="EMBL" id="RRH76419.1"/>
    </source>
</evidence>
<dbReference type="GO" id="GO:0005524">
    <property type="term" value="F:ATP binding"/>
    <property type="evidence" value="ECO:0007669"/>
    <property type="project" value="UniProtKB-KW"/>
</dbReference>
<feature type="region of interest" description="Disordered" evidence="1">
    <location>
        <begin position="189"/>
        <end position="210"/>
    </location>
</feature>
<dbReference type="SUPFAM" id="SSF51004">
    <property type="entry name" value="C-terminal (heme d1) domain of cytochrome cd1-nitrite reductase"/>
    <property type="match status" value="1"/>
</dbReference>
<dbReference type="PANTHER" id="PTHR47197">
    <property type="entry name" value="PROTEIN NIRF"/>
    <property type="match status" value="1"/>
</dbReference>
<dbReference type="OrthoDB" id="7197435at2"/>
<dbReference type="PANTHER" id="PTHR47197:SF3">
    <property type="entry name" value="DIHYDRO-HEME D1 DEHYDROGENASE"/>
    <property type="match status" value="1"/>
</dbReference>
<keyword evidence="4" id="KW-1185">Reference proteome</keyword>
<dbReference type="AlphaFoldDB" id="A0A3P3DQ95"/>
<evidence type="ECO:0000313" key="4">
    <source>
        <dbReference type="Proteomes" id="UP000282125"/>
    </source>
</evidence>
<dbReference type="Gene3D" id="2.130.10.10">
    <property type="entry name" value="YVTN repeat-like/Quinoprotein amine dehydrogenase"/>
    <property type="match status" value="1"/>
</dbReference>
<evidence type="ECO:0000256" key="2">
    <source>
        <dbReference type="SAM" id="SignalP"/>
    </source>
</evidence>
<comment type="caution">
    <text evidence="3">The sequence shown here is derived from an EMBL/GenBank/DDBJ whole genome shotgun (WGS) entry which is preliminary data.</text>
</comment>
<sequence>MTFLSSLRAGASALVLMSLAAPLSAESLYTPVAKDFAPVVRAAAAQPGAPVYAGSKVLISGERLVPGQEITLMRGTTVLTAEGPILVDAEGRFSFEMTLDAEAATGQQPVVMLAEKPAAAQIVTVKISPKLDLAGAEKFDITSGPVANGLYQVIHNEKTGAVYVTSAVGRPPVKLSEITRLDAESLKVTGKVSPPEAPASGRPGPEGAAADPGLFAVYGIDIDTEHDRLWVSNTRQDSIAVYDAKEMALVKQFEPGSVSHGRDVVVDETRGRAYVAATRTSRIEVFDTKTLEKLDPIEITTSRRGGEWSSMALDLDEASGILVNVSMSSNEAAVIDLNSGSVKVLPLPGALAASGVAYDPQEKLIFVASQQSDNLLIVSAEDGRILHDVPVGAQPLNVTFEPVSRQAFVANRGSGTITVVNTKGEVTANLDAGSRPNQLRADGQGTVWAVNKSLGQDDDRGNMIWRIRPAK</sequence>
<proteinExistence type="predicted"/>
<accession>A0A3P3DQ95</accession>
<name>A0A3P3DQ95_9RHOB</name>